<accession>A0ABQ8G1F6</accession>
<dbReference type="EMBL" id="JAGTJR010000027">
    <property type="protein sequence ID" value="KAH7042090.1"/>
    <property type="molecule type" value="Genomic_DNA"/>
</dbReference>
<dbReference type="PANTHER" id="PTHR21310">
    <property type="entry name" value="AMINOGLYCOSIDE PHOSPHOTRANSFERASE-RELATED-RELATED"/>
    <property type="match status" value="1"/>
</dbReference>
<keyword evidence="3" id="KW-1185">Reference proteome</keyword>
<evidence type="ECO:0000313" key="2">
    <source>
        <dbReference type="EMBL" id="KAH7042090.1"/>
    </source>
</evidence>
<protein>
    <recommendedName>
        <fullName evidence="1">Aminoglycoside phosphotransferase domain-containing protein</fullName>
    </recommendedName>
</protein>
<proteinExistence type="predicted"/>
<gene>
    <name evidence="2" type="ORF">B0J12DRAFT_674684</name>
</gene>
<dbReference type="PANTHER" id="PTHR21310:SF13">
    <property type="entry name" value="AMINOGLYCOSIDE PHOSPHOTRANSFERASE DOMAIN-CONTAINING PROTEIN"/>
    <property type="match status" value="1"/>
</dbReference>
<dbReference type="SUPFAM" id="SSF56112">
    <property type="entry name" value="Protein kinase-like (PK-like)"/>
    <property type="match status" value="1"/>
</dbReference>
<dbReference type="InterPro" id="IPR051678">
    <property type="entry name" value="AGP_Transferase"/>
</dbReference>
<dbReference type="Pfam" id="PF01636">
    <property type="entry name" value="APH"/>
    <property type="match status" value="1"/>
</dbReference>
<dbReference type="Proteomes" id="UP000774617">
    <property type="component" value="Unassembled WGS sequence"/>
</dbReference>
<organism evidence="2 3">
    <name type="scientific">Macrophomina phaseolina</name>
    <dbReference type="NCBI Taxonomy" id="35725"/>
    <lineage>
        <taxon>Eukaryota</taxon>
        <taxon>Fungi</taxon>
        <taxon>Dikarya</taxon>
        <taxon>Ascomycota</taxon>
        <taxon>Pezizomycotina</taxon>
        <taxon>Dothideomycetes</taxon>
        <taxon>Dothideomycetes incertae sedis</taxon>
        <taxon>Botryosphaeriales</taxon>
        <taxon>Botryosphaeriaceae</taxon>
        <taxon>Macrophomina</taxon>
    </lineage>
</organism>
<name>A0ABQ8G1F6_9PEZI</name>
<sequence>MTDEDPSKNEDDFANNDIVLPLNGHFPPQPGAGPNYDLFDDQKGKIKWSPGPFNIPEPLWVEEPRIFSIKSVVQAHIHLFELDKDDIEIEFFAEGSFNKLFTIRSASKPSGTGAEYIFRVCLPAYPWYKLESEIATMELVRMCTDIPVPRVYIFDSDAENPVGHEWMIMDKIKGRPFCDTRESMTIEQKKKVAQTLADWMHQLSMLRFDEIGSVYRRWDEPDRGKAGFKVGPIIDQAFMADWRIEYKIHRGPYSSYQTFFRSLVDASLFEAVDLRQRKRSEYCAALEELSILEKTAEDCTSRWEREELEKAEEKWAGKSYEKETRISELRFKVEELSQDHDEDVDTVVWEKTSYPLLNVHGRPTDVFTRITKLCQGLHFVLPHLCPLERLGPDSTVLHHWDISDSNILVDDNGNLVALVDWEQVHTLPFSLINPYPSAIFDHYDMSQPPASLKGDKANDRDFISTYNTNMEYHENYLLRQTFKERLEELHSPHLEAFTEQEWDLKELLALARSASSMGNEKKVEELVEKVENDFGRGF</sequence>
<dbReference type="InterPro" id="IPR002575">
    <property type="entry name" value="Aminoglycoside_PTrfase"/>
</dbReference>
<dbReference type="InterPro" id="IPR011009">
    <property type="entry name" value="Kinase-like_dom_sf"/>
</dbReference>
<evidence type="ECO:0000259" key="1">
    <source>
        <dbReference type="Pfam" id="PF01636"/>
    </source>
</evidence>
<reference evidence="2 3" key="1">
    <citation type="journal article" date="2021" name="Nat. Commun.">
        <title>Genetic determinants of endophytism in the Arabidopsis root mycobiome.</title>
        <authorList>
            <person name="Mesny F."/>
            <person name="Miyauchi S."/>
            <person name="Thiergart T."/>
            <person name="Pickel B."/>
            <person name="Atanasova L."/>
            <person name="Karlsson M."/>
            <person name="Huettel B."/>
            <person name="Barry K.W."/>
            <person name="Haridas S."/>
            <person name="Chen C."/>
            <person name="Bauer D."/>
            <person name="Andreopoulos W."/>
            <person name="Pangilinan J."/>
            <person name="LaButti K."/>
            <person name="Riley R."/>
            <person name="Lipzen A."/>
            <person name="Clum A."/>
            <person name="Drula E."/>
            <person name="Henrissat B."/>
            <person name="Kohler A."/>
            <person name="Grigoriev I.V."/>
            <person name="Martin F.M."/>
            <person name="Hacquard S."/>
        </authorList>
    </citation>
    <scope>NUCLEOTIDE SEQUENCE [LARGE SCALE GENOMIC DNA]</scope>
    <source>
        <strain evidence="2 3">MPI-SDFR-AT-0080</strain>
    </source>
</reference>
<evidence type="ECO:0000313" key="3">
    <source>
        <dbReference type="Proteomes" id="UP000774617"/>
    </source>
</evidence>
<comment type="caution">
    <text evidence="2">The sequence shown here is derived from an EMBL/GenBank/DDBJ whole genome shotgun (WGS) entry which is preliminary data.</text>
</comment>
<feature type="domain" description="Aminoglycoside phosphotransferase" evidence="1">
    <location>
        <begin position="113"/>
        <end position="424"/>
    </location>
</feature>
<dbReference type="Gene3D" id="3.30.200.20">
    <property type="entry name" value="Phosphorylase Kinase, domain 1"/>
    <property type="match status" value="1"/>
</dbReference>